<evidence type="ECO:0000313" key="3">
    <source>
        <dbReference type="Proteomes" id="UP001066276"/>
    </source>
</evidence>
<sequence length="141" mass="16663">MLTKPTTSKAEAVTMEWHERDKEGVSPITQSFLEGLFTSLNEDLQEVKRDLLRDLKAVRHDLEEVGERVATLEEHENSQDEEIVHLQQEVIRLKEKQIELQAHTKYLENRLWRNNIRTHRAPTLTRRATLLTMSDPFCIRY</sequence>
<dbReference type="EMBL" id="JANPWB010000014">
    <property type="protein sequence ID" value="KAJ1099151.1"/>
    <property type="molecule type" value="Genomic_DNA"/>
</dbReference>
<reference evidence="2" key="1">
    <citation type="journal article" date="2022" name="bioRxiv">
        <title>Sequencing and chromosome-scale assembly of the giantPleurodeles waltlgenome.</title>
        <authorList>
            <person name="Brown T."/>
            <person name="Elewa A."/>
            <person name="Iarovenko S."/>
            <person name="Subramanian E."/>
            <person name="Araus A.J."/>
            <person name="Petzold A."/>
            <person name="Susuki M."/>
            <person name="Suzuki K.-i.T."/>
            <person name="Hayashi T."/>
            <person name="Toyoda A."/>
            <person name="Oliveira C."/>
            <person name="Osipova E."/>
            <person name="Leigh N.D."/>
            <person name="Simon A."/>
            <person name="Yun M.H."/>
        </authorList>
    </citation>
    <scope>NUCLEOTIDE SEQUENCE</scope>
    <source>
        <strain evidence="2">20211129_DDA</strain>
        <tissue evidence="2">Liver</tissue>
    </source>
</reference>
<dbReference type="AlphaFoldDB" id="A0AAV7M5U9"/>
<accession>A0AAV7M5U9</accession>
<organism evidence="2 3">
    <name type="scientific">Pleurodeles waltl</name>
    <name type="common">Iberian ribbed newt</name>
    <dbReference type="NCBI Taxonomy" id="8319"/>
    <lineage>
        <taxon>Eukaryota</taxon>
        <taxon>Metazoa</taxon>
        <taxon>Chordata</taxon>
        <taxon>Craniata</taxon>
        <taxon>Vertebrata</taxon>
        <taxon>Euteleostomi</taxon>
        <taxon>Amphibia</taxon>
        <taxon>Batrachia</taxon>
        <taxon>Caudata</taxon>
        <taxon>Salamandroidea</taxon>
        <taxon>Salamandridae</taxon>
        <taxon>Pleurodelinae</taxon>
        <taxon>Pleurodeles</taxon>
    </lineage>
</organism>
<keyword evidence="1" id="KW-0175">Coiled coil</keyword>
<keyword evidence="3" id="KW-1185">Reference proteome</keyword>
<name>A0AAV7M5U9_PLEWA</name>
<proteinExistence type="predicted"/>
<comment type="caution">
    <text evidence="2">The sequence shown here is derived from an EMBL/GenBank/DDBJ whole genome shotgun (WGS) entry which is preliminary data.</text>
</comment>
<evidence type="ECO:0000256" key="1">
    <source>
        <dbReference type="SAM" id="Coils"/>
    </source>
</evidence>
<protein>
    <submittedName>
        <fullName evidence="2">Uncharacterized protein</fullName>
    </submittedName>
</protein>
<gene>
    <name evidence="2" type="ORF">NDU88_004255</name>
</gene>
<feature type="coiled-coil region" evidence="1">
    <location>
        <begin position="41"/>
        <end position="96"/>
    </location>
</feature>
<dbReference type="Proteomes" id="UP001066276">
    <property type="component" value="Chromosome 10"/>
</dbReference>
<evidence type="ECO:0000313" key="2">
    <source>
        <dbReference type="EMBL" id="KAJ1099151.1"/>
    </source>
</evidence>